<comment type="caution">
    <text evidence="4">The sequence shown here is derived from an EMBL/GenBank/DDBJ whole genome shotgun (WGS) entry which is preliminary data.</text>
</comment>
<dbReference type="PANTHER" id="PTHR42919">
    <property type="entry name" value="N-ALPHA-ACETYLTRANSFERASE"/>
    <property type="match status" value="1"/>
</dbReference>
<gene>
    <name evidence="4" type="ORF">BTO14_08120</name>
</gene>
<dbReference type="RefSeq" id="WP_245893504.1">
    <property type="nucleotide sequence ID" value="NZ_CP150661.1"/>
</dbReference>
<feature type="domain" description="N-acetyltransferase" evidence="3">
    <location>
        <begin position="8"/>
        <end position="178"/>
    </location>
</feature>
<evidence type="ECO:0000259" key="3">
    <source>
        <dbReference type="PROSITE" id="PS51186"/>
    </source>
</evidence>
<dbReference type="PROSITE" id="PS51186">
    <property type="entry name" value="GNAT"/>
    <property type="match status" value="1"/>
</dbReference>
<accession>A0A2P6CE95</accession>
<proteinExistence type="predicted"/>
<dbReference type="Proteomes" id="UP000247345">
    <property type="component" value="Unassembled WGS sequence"/>
</dbReference>
<reference evidence="4 5" key="1">
    <citation type="submission" date="2016-12" db="EMBL/GenBank/DDBJ databases">
        <title>Trade-off between light-utilization and light-protection in marine flavobacteria.</title>
        <authorList>
            <person name="Kumagai Y."/>
            <person name="Yoshizawa S."/>
            <person name="Kogure K."/>
            <person name="Iwasaki W."/>
        </authorList>
    </citation>
    <scope>NUCLEOTIDE SEQUENCE [LARGE SCALE GENOMIC DNA]</scope>
    <source>
        <strain evidence="4 5">KCTC 12100</strain>
    </source>
</reference>
<dbReference type="Gene3D" id="3.40.630.30">
    <property type="match status" value="1"/>
</dbReference>
<keyword evidence="2" id="KW-0012">Acyltransferase</keyword>
<dbReference type="Pfam" id="PF00583">
    <property type="entry name" value="Acetyltransf_1"/>
    <property type="match status" value="1"/>
</dbReference>
<name>A0A2P6CE95_9FLAO</name>
<keyword evidence="1 4" id="KW-0808">Transferase</keyword>
<evidence type="ECO:0000313" key="5">
    <source>
        <dbReference type="Proteomes" id="UP000247345"/>
    </source>
</evidence>
<dbReference type="EMBL" id="MSCK01000001">
    <property type="protein sequence ID" value="PQJ73229.1"/>
    <property type="molecule type" value="Genomic_DNA"/>
</dbReference>
<dbReference type="AlphaFoldDB" id="A0A2P6CE95"/>
<sequence length="178" mass="20634">MIKADINIKIVKASIEHAELIAEIGKKAFLESHGHSASVEDMNSFISKTYNKTSISKEFKNIKTQYHIIYVDDKVAGFSKIELNSANKDIDDLNVTKLDRIYLLKKFYGQKLGTKLLDFNIQLSKKHHQKGIWLAVWVENLRALNFYTKRGFMIVGKYNFKISETKSNPNHIMFLKYE</sequence>
<dbReference type="CDD" id="cd04301">
    <property type="entry name" value="NAT_SF"/>
    <property type="match status" value="1"/>
</dbReference>
<evidence type="ECO:0000256" key="1">
    <source>
        <dbReference type="ARBA" id="ARBA00022679"/>
    </source>
</evidence>
<dbReference type="InterPro" id="IPR051556">
    <property type="entry name" value="N-term/lysine_N-AcTrnsfr"/>
</dbReference>
<evidence type="ECO:0000256" key="2">
    <source>
        <dbReference type="ARBA" id="ARBA00023315"/>
    </source>
</evidence>
<dbReference type="SUPFAM" id="SSF55729">
    <property type="entry name" value="Acyl-CoA N-acyltransferases (Nat)"/>
    <property type="match status" value="1"/>
</dbReference>
<organism evidence="4 5">
    <name type="scientific">Polaribacter butkevichii</name>
    <dbReference type="NCBI Taxonomy" id="218490"/>
    <lineage>
        <taxon>Bacteria</taxon>
        <taxon>Pseudomonadati</taxon>
        <taxon>Bacteroidota</taxon>
        <taxon>Flavobacteriia</taxon>
        <taxon>Flavobacteriales</taxon>
        <taxon>Flavobacteriaceae</taxon>
    </lineage>
</organism>
<dbReference type="InterPro" id="IPR000182">
    <property type="entry name" value="GNAT_dom"/>
</dbReference>
<dbReference type="InterPro" id="IPR016181">
    <property type="entry name" value="Acyl_CoA_acyltransferase"/>
</dbReference>
<protein>
    <submittedName>
        <fullName evidence="4">GNAT family N-acetyltransferase</fullName>
    </submittedName>
</protein>
<dbReference type="PANTHER" id="PTHR42919:SF8">
    <property type="entry name" value="N-ALPHA-ACETYLTRANSFERASE 50"/>
    <property type="match status" value="1"/>
</dbReference>
<evidence type="ECO:0000313" key="4">
    <source>
        <dbReference type="EMBL" id="PQJ73229.1"/>
    </source>
</evidence>
<keyword evidence="5" id="KW-1185">Reference proteome</keyword>
<dbReference type="GO" id="GO:0016747">
    <property type="term" value="F:acyltransferase activity, transferring groups other than amino-acyl groups"/>
    <property type="evidence" value="ECO:0007669"/>
    <property type="project" value="InterPro"/>
</dbReference>